<keyword evidence="2" id="KW-0732">Signal</keyword>
<evidence type="ECO:0000256" key="2">
    <source>
        <dbReference type="SAM" id="SignalP"/>
    </source>
</evidence>
<evidence type="ECO:0000313" key="3">
    <source>
        <dbReference type="Proteomes" id="UP000046393"/>
    </source>
</evidence>
<keyword evidence="3" id="KW-1185">Reference proteome</keyword>
<evidence type="ECO:0000256" key="1">
    <source>
        <dbReference type="SAM" id="MobiDB-lite"/>
    </source>
</evidence>
<accession>A0A0N5ACN5</accession>
<dbReference type="WBParaSite" id="SMUV_0000191301-mRNA-1">
    <property type="protein sequence ID" value="SMUV_0000191301-mRNA-1"/>
    <property type="gene ID" value="SMUV_0000191301"/>
</dbReference>
<feature type="chain" id="PRO_5005893155" evidence="2">
    <location>
        <begin position="20"/>
        <end position="92"/>
    </location>
</feature>
<dbReference type="AlphaFoldDB" id="A0A0N5ACN5"/>
<feature type="compositionally biased region" description="Polar residues" evidence="1">
    <location>
        <begin position="55"/>
        <end position="92"/>
    </location>
</feature>
<evidence type="ECO:0000313" key="4">
    <source>
        <dbReference type="WBParaSite" id="SMUV_0000191301-mRNA-1"/>
    </source>
</evidence>
<sequence>MSIANVVLLGFLCISSSLSYSSQDSSSLHEHQYSGYGSYQPEQNGIFGRRVATNRYPNSNQPYFGNQFRPSNNRGWYPSNQNQGQYPGNQFQ</sequence>
<feature type="signal peptide" evidence="2">
    <location>
        <begin position="1"/>
        <end position="19"/>
    </location>
</feature>
<organism evidence="3 4">
    <name type="scientific">Syphacia muris</name>
    <dbReference type="NCBI Taxonomy" id="451379"/>
    <lineage>
        <taxon>Eukaryota</taxon>
        <taxon>Metazoa</taxon>
        <taxon>Ecdysozoa</taxon>
        <taxon>Nematoda</taxon>
        <taxon>Chromadorea</taxon>
        <taxon>Rhabditida</taxon>
        <taxon>Spirurina</taxon>
        <taxon>Oxyuridomorpha</taxon>
        <taxon>Oxyuroidea</taxon>
        <taxon>Oxyuridae</taxon>
        <taxon>Syphacia</taxon>
    </lineage>
</organism>
<name>A0A0N5ACN5_9BILA</name>
<proteinExistence type="predicted"/>
<reference evidence="4" key="1">
    <citation type="submission" date="2017-02" db="UniProtKB">
        <authorList>
            <consortium name="WormBaseParasite"/>
        </authorList>
    </citation>
    <scope>IDENTIFICATION</scope>
</reference>
<protein>
    <submittedName>
        <fullName evidence="4">Uncharacterized protein</fullName>
    </submittedName>
</protein>
<dbReference type="Proteomes" id="UP000046393">
    <property type="component" value="Unplaced"/>
</dbReference>
<feature type="region of interest" description="Disordered" evidence="1">
    <location>
        <begin position="21"/>
        <end position="92"/>
    </location>
</feature>